<keyword evidence="2" id="KW-1185">Reference proteome</keyword>
<evidence type="ECO:0000313" key="1">
    <source>
        <dbReference type="EMBL" id="KAG0006684.1"/>
    </source>
</evidence>
<dbReference type="Proteomes" id="UP000749646">
    <property type="component" value="Unassembled WGS sequence"/>
</dbReference>
<dbReference type="OrthoDB" id="2434002at2759"/>
<accession>A0A9P6MKU3</accession>
<organism evidence="1 2">
    <name type="scientific">Modicella reniformis</name>
    <dbReference type="NCBI Taxonomy" id="1440133"/>
    <lineage>
        <taxon>Eukaryota</taxon>
        <taxon>Fungi</taxon>
        <taxon>Fungi incertae sedis</taxon>
        <taxon>Mucoromycota</taxon>
        <taxon>Mortierellomycotina</taxon>
        <taxon>Mortierellomycetes</taxon>
        <taxon>Mortierellales</taxon>
        <taxon>Mortierellaceae</taxon>
        <taxon>Modicella</taxon>
    </lineage>
</organism>
<gene>
    <name evidence="1" type="ORF">BGZ65_005162</name>
</gene>
<name>A0A9P6MKU3_9FUNG</name>
<sequence length="222" mass="25126">MVERKGQGISCASVENTQSRLAKHEGYDIAQPTEFFDQYDFYVLTILRMLKFGISVAGVADLRKLDTFLKSKDGNKSKTSLQDLAHLLRVYGRHVEAFDIQYDDDDDDVDSAIEAFAEPTQNGSGLREIVMENLARALGDKCIKNVASLIARSEVCELFIDLEDEEERVVILESIPWRHVRKLKVELSRENQVIMAMKVLAGSMEKMSESVQLEYFGLHSCP</sequence>
<protein>
    <submittedName>
        <fullName evidence="1">Uncharacterized protein</fullName>
    </submittedName>
</protein>
<evidence type="ECO:0000313" key="2">
    <source>
        <dbReference type="Proteomes" id="UP000749646"/>
    </source>
</evidence>
<dbReference type="EMBL" id="JAAAHW010000074">
    <property type="protein sequence ID" value="KAG0006684.1"/>
    <property type="molecule type" value="Genomic_DNA"/>
</dbReference>
<reference evidence="1" key="1">
    <citation type="journal article" date="2020" name="Fungal Divers.">
        <title>Resolving the Mortierellaceae phylogeny through synthesis of multi-gene phylogenetics and phylogenomics.</title>
        <authorList>
            <person name="Vandepol N."/>
            <person name="Liber J."/>
            <person name="Desiro A."/>
            <person name="Na H."/>
            <person name="Kennedy M."/>
            <person name="Barry K."/>
            <person name="Grigoriev I.V."/>
            <person name="Miller A.N."/>
            <person name="O'Donnell K."/>
            <person name="Stajich J.E."/>
            <person name="Bonito G."/>
        </authorList>
    </citation>
    <scope>NUCLEOTIDE SEQUENCE</scope>
    <source>
        <strain evidence="1">MES-2147</strain>
    </source>
</reference>
<dbReference type="AlphaFoldDB" id="A0A9P6MKU3"/>
<proteinExistence type="predicted"/>
<comment type="caution">
    <text evidence="1">The sequence shown here is derived from an EMBL/GenBank/DDBJ whole genome shotgun (WGS) entry which is preliminary data.</text>
</comment>